<dbReference type="EMBL" id="CP036291">
    <property type="protein sequence ID" value="QDU88743.1"/>
    <property type="molecule type" value="Genomic_DNA"/>
</dbReference>
<dbReference type="InterPro" id="IPR001048">
    <property type="entry name" value="Asp/Glu/Uridylate_kinase"/>
</dbReference>
<accession>A0A518DBB3</accession>
<dbReference type="Pfam" id="PF00696">
    <property type="entry name" value="AA_kinase"/>
    <property type="match status" value="1"/>
</dbReference>
<gene>
    <name evidence="2" type="ORF">Pla175_21250</name>
</gene>
<reference evidence="2 3" key="1">
    <citation type="submission" date="2019-02" db="EMBL/GenBank/DDBJ databases">
        <title>Deep-cultivation of Planctomycetes and their phenomic and genomic characterization uncovers novel biology.</title>
        <authorList>
            <person name="Wiegand S."/>
            <person name="Jogler M."/>
            <person name="Boedeker C."/>
            <person name="Pinto D."/>
            <person name="Vollmers J."/>
            <person name="Rivas-Marin E."/>
            <person name="Kohn T."/>
            <person name="Peeters S.H."/>
            <person name="Heuer A."/>
            <person name="Rast P."/>
            <person name="Oberbeckmann S."/>
            <person name="Bunk B."/>
            <person name="Jeske O."/>
            <person name="Meyerdierks A."/>
            <person name="Storesund J.E."/>
            <person name="Kallscheuer N."/>
            <person name="Luecker S."/>
            <person name="Lage O.M."/>
            <person name="Pohl T."/>
            <person name="Merkel B.J."/>
            <person name="Hornburger P."/>
            <person name="Mueller R.-W."/>
            <person name="Bruemmer F."/>
            <person name="Labrenz M."/>
            <person name="Spormann A.M."/>
            <person name="Op den Camp H."/>
            <person name="Overmann J."/>
            <person name="Amann R."/>
            <person name="Jetten M.S.M."/>
            <person name="Mascher T."/>
            <person name="Medema M.H."/>
            <person name="Devos D.P."/>
            <person name="Kaster A.-K."/>
            <person name="Ovreas L."/>
            <person name="Rohde M."/>
            <person name="Galperin M.Y."/>
            <person name="Jogler C."/>
        </authorList>
    </citation>
    <scope>NUCLEOTIDE SEQUENCE [LARGE SCALE GENOMIC DNA]</scope>
    <source>
        <strain evidence="2 3">Pla175</strain>
    </source>
</reference>
<sequence length="204" mass="22226">MTKTVIVKIGGSLLRRPDCSAAMKRWLDAALLASPSSHFLLLVGGGELVDRLRELSRRHEISEATAHWLAIDLMAINAQIVADLIPGLEIESSFESLDARRRLPGATLMDVRQVLRVKEPLAPGTKLEATWSTTSDSIAARMAVLLAAELVLLKEACPPSAWRGADWGELASVGLVDASFSLFAAEISHVEVQRIRETGRRKPL</sequence>
<dbReference type="SUPFAM" id="SSF53633">
    <property type="entry name" value="Carbamate kinase-like"/>
    <property type="match status" value="1"/>
</dbReference>
<keyword evidence="2" id="KW-0418">Kinase</keyword>
<evidence type="ECO:0000313" key="2">
    <source>
        <dbReference type="EMBL" id="QDU88743.1"/>
    </source>
</evidence>
<dbReference type="GO" id="GO:0016301">
    <property type="term" value="F:kinase activity"/>
    <property type="evidence" value="ECO:0007669"/>
    <property type="project" value="UniProtKB-KW"/>
</dbReference>
<dbReference type="AlphaFoldDB" id="A0A518DBB3"/>
<dbReference type="RefSeq" id="WP_145283976.1">
    <property type="nucleotide sequence ID" value="NZ_CP036291.1"/>
</dbReference>
<organism evidence="2 3">
    <name type="scientific">Pirellulimonas nuda</name>
    <dbReference type="NCBI Taxonomy" id="2528009"/>
    <lineage>
        <taxon>Bacteria</taxon>
        <taxon>Pseudomonadati</taxon>
        <taxon>Planctomycetota</taxon>
        <taxon>Planctomycetia</taxon>
        <taxon>Pirellulales</taxon>
        <taxon>Lacipirellulaceae</taxon>
        <taxon>Pirellulimonas</taxon>
    </lineage>
</organism>
<dbReference type="KEGG" id="pnd:Pla175_21250"/>
<dbReference type="InterPro" id="IPR036393">
    <property type="entry name" value="AceGlu_kinase-like_sf"/>
</dbReference>
<dbReference type="OrthoDB" id="8526978at2"/>
<proteinExistence type="predicted"/>
<keyword evidence="2" id="KW-0808">Transferase</keyword>
<dbReference type="Proteomes" id="UP000317429">
    <property type="component" value="Chromosome"/>
</dbReference>
<protein>
    <submittedName>
        <fullName evidence="2">Amino acid kinase family protein</fullName>
    </submittedName>
</protein>
<dbReference type="Gene3D" id="3.40.1160.10">
    <property type="entry name" value="Acetylglutamate kinase-like"/>
    <property type="match status" value="1"/>
</dbReference>
<feature type="domain" description="Aspartate/glutamate/uridylate kinase" evidence="1">
    <location>
        <begin position="3"/>
        <end position="153"/>
    </location>
</feature>
<evidence type="ECO:0000313" key="3">
    <source>
        <dbReference type="Proteomes" id="UP000317429"/>
    </source>
</evidence>
<evidence type="ECO:0000259" key="1">
    <source>
        <dbReference type="Pfam" id="PF00696"/>
    </source>
</evidence>
<name>A0A518DBB3_9BACT</name>
<keyword evidence="3" id="KW-1185">Reference proteome</keyword>